<proteinExistence type="predicted"/>
<accession>A0ACB1B5W1</accession>
<name>A0ACB1B5W1_MELEN</name>
<dbReference type="EMBL" id="CAVMJV010000196">
    <property type="protein sequence ID" value="CAK5123836.1"/>
    <property type="molecule type" value="Genomic_DNA"/>
</dbReference>
<organism evidence="1 2">
    <name type="scientific">Meloidogyne enterolobii</name>
    <name type="common">Root-knot nematode worm</name>
    <name type="synonym">Meloidogyne mayaguensis</name>
    <dbReference type="NCBI Taxonomy" id="390850"/>
    <lineage>
        <taxon>Eukaryota</taxon>
        <taxon>Metazoa</taxon>
        <taxon>Ecdysozoa</taxon>
        <taxon>Nematoda</taxon>
        <taxon>Chromadorea</taxon>
        <taxon>Rhabditida</taxon>
        <taxon>Tylenchina</taxon>
        <taxon>Tylenchomorpha</taxon>
        <taxon>Tylenchoidea</taxon>
        <taxon>Meloidogynidae</taxon>
        <taxon>Meloidogyninae</taxon>
        <taxon>Meloidogyne</taxon>
    </lineage>
</organism>
<protein>
    <submittedName>
        <fullName evidence="1">Uncharacterized protein</fullName>
    </submittedName>
</protein>
<comment type="caution">
    <text evidence="1">The sequence shown here is derived from an EMBL/GenBank/DDBJ whole genome shotgun (WGS) entry which is preliminary data.</text>
</comment>
<gene>
    <name evidence="1" type="ORF">MENTE1834_LOCUS47566</name>
</gene>
<keyword evidence="2" id="KW-1185">Reference proteome</keyword>
<evidence type="ECO:0000313" key="2">
    <source>
        <dbReference type="Proteomes" id="UP001497535"/>
    </source>
</evidence>
<sequence length="516" mass="54998">MFNATTGEWNDVSCFQKLGGVVCKRNCTGTCGSTSIKTALLTSPSDITDTSCTSGNWTRRTGEDGKTYGYQVVMKDWLNFYEANAQCLAIGAEVVSVHSVAENEFIRQLAAPYINVCQTNTSVCAQRVSTTLDTIMRSLWLGLHRCAFYPSYNATVDCVNSDGTNCDYFNITGGPSGTETGTASGQQEACAAMYNGTSGEWNDIACFNKLGGVICKKNCSNACGVASTTTTRLTTTTTQPTTTTTLPTTTTTLPTTTTTLPTTTTTLPTTTTTLPTTTTTLPTTTTTLPTTTTTLPTTTTTLPTTTTTQPSTTTTTQPTTTTTEPSTTTTFNCAQPPVTSLLSYNPSDPKISTNGNTTEGVCECPADPSNKNVFFIPVTTVTTGSSASSSSVIMKCSKMQDFCVCDEGDVCWKLINAYSLIVINSFCDPTCHMYARLTNSAPFNQTFESDCGRKITLDDELTPIPNTKFHTFKPMGSTVDYYIKAASIRCLQAGDTCTPIKCSGTRKPSPCGAPDK</sequence>
<reference evidence="1" key="1">
    <citation type="submission" date="2023-11" db="EMBL/GenBank/DDBJ databases">
        <authorList>
            <person name="Poullet M."/>
        </authorList>
    </citation>
    <scope>NUCLEOTIDE SEQUENCE</scope>
    <source>
        <strain evidence="1">E1834</strain>
    </source>
</reference>
<dbReference type="Proteomes" id="UP001497535">
    <property type="component" value="Unassembled WGS sequence"/>
</dbReference>
<evidence type="ECO:0000313" key="1">
    <source>
        <dbReference type="EMBL" id="CAK5123836.1"/>
    </source>
</evidence>